<dbReference type="InterPro" id="IPR029016">
    <property type="entry name" value="GAF-like_dom_sf"/>
</dbReference>
<dbReference type="PROSITE" id="PS50109">
    <property type="entry name" value="HIS_KIN"/>
    <property type="match status" value="1"/>
</dbReference>
<evidence type="ECO:0000256" key="4">
    <source>
        <dbReference type="ARBA" id="ARBA00022679"/>
    </source>
</evidence>
<dbReference type="Pfam" id="PF00512">
    <property type="entry name" value="HisKA"/>
    <property type="match status" value="1"/>
</dbReference>
<dbReference type="Pfam" id="PF13185">
    <property type="entry name" value="GAF_2"/>
    <property type="match status" value="1"/>
</dbReference>
<dbReference type="Gene3D" id="1.10.287.130">
    <property type="match status" value="1"/>
</dbReference>
<dbReference type="Pfam" id="PF00989">
    <property type="entry name" value="PAS"/>
    <property type="match status" value="1"/>
</dbReference>
<dbReference type="CDD" id="cd00130">
    <property type="entry name" value="PAS"/>
    <property type="match status" value="1"/>
</dbReference>
<evidence type="ECO:0000256" key="5">
    <source>
        <dbReference type="ARBA" id="ARBA00022777"/>
    </source>
</evidence>
<evidence type="ECO:0000259" key="8">
    <source>
        <dbReference type="PROSITE" id="PS50109"/>
    </source>
</evidence>
<dbReference type="InterPro" id="IPR000014">
    <property type="entry name" value="PAS"/>
</dbReference>
<evidence type="ECO:0000259" key="9">
    <source>
        <dbReference type="PROSITE" id="PS50112"/>
    </source>
</evidence>
<comment type="caution">
    <text evidence="11">The sequence shown here is derived from an EMBL/GenBank/DDBJ whole genome shotgun (WGS) entry which is preliminary data.</text>
</comment>
<dbReference type="CDD" id="cd00075">
    <property type="entry name" value="HATPase"/>
    <property type="match status" value="1"/>
</dbReference>
<feature type="domain" description="PAS" evidence="9">
    <location>
        <begin position="165"/>
        <end position="210"/>
    </location>
</feature>
<evidence type="ECO:0000256" key="1">
    <source>
        <dbReference type="ARBA" id="ARBA00000085"/>
    </source>
</evidence>
<keyword evidence="6" id="KW-0902">Two-component regulatory system</keyword>
<dbReference type="PANTHER" id="PTHR43547">
    <property type="entry name" value="TWO-COMPONENT HISTIDINE KINASE"/>
    <property type="match status" value="1"/>
</dbReference>
<keyword evidence="5 11" id="KW-0418">Kinase</keyword>
<feature type="domain" description="Histidine kinase" evidence="8">
    <location>
        <begin position="300"/>
        <end position="519"/>
    </location>
</feature>
<dbReference type="InterPro" id="IPR005467">
    <property type="entry name" value="His_kinase_dom"/>
</dbReference>
<feature type="domain" description="PAC" evidence="10">
    <location>
        <begin position="244"/>
        <end position="296"/>
    </location>
</feature>
<evidence type="ECO:0000259" key="10">
    <source>
        <dbReference type="PROSITE" id="PS50113"/>
    </source>
</evidence>
<dbReference type="GO" id="GO:0000155">
    <property type="term" value="F:phosphorelay sensor kinase activity"/>
    <property type="evidence" value="ECO:0007669"/>
    <property type="project" value="InterPro"/>
</dbReference>
<dbReference type="GO" id="GO:0006355">
    <property type="term" value="P:regulation of DNA-templated transcription"/>
    <property type="evidence" value="ECO:0007669"/>
    <property type="project" value="InterPro"/>
</dbReference>
<dbReference type="EMBL" id="PGTN01000100">
    <property type="protein sequence ID" value="PJF46748.1"/>
    <property type="molecule type" value="Genomic_DNA"/>
</dbReference>
<dbReference type="PROSITE" id="PS50113">
    <property type="entry name" value="PAC"/>
    <property type="match status" value="1"/>
</dbReference>
<dbReference type="FunFam" id="3.30.565.10:FF:000006">
    <property type="entry name" value="Sensor histidine kinase WalK"/>
    <property type="match status" value="1"/>
</dbReference>
<dbReference type="Gene3D" id="3.30.565.10">
    <property type="entry name" value="Histidine kinase-like ATPase, C-terminal domain"/>
    <property type="match status" value="1"/>
</dbReference>
<dbReference type="AlphaFoldDB" id="A0A2M8QAA9"/>
<evidence type="ECO:0000256" key="7">
    <source>
        <dbReference type="ARBA" id="ARBA00023136"/>
    </source>
</evidence>
<dbReference type="SUPFAM" id="SSF47384">
    <property type="entry name" value="Homodimeric domain of signal transducing histidine kinase"/>
    <property type="match status" value="1"/>
</dbReference>
<keyword evidence="7" id="KW-0472">Membrane</keyword>
<dbReference type="Gene3D" id="3.30.450.20">
    <property type="entry name" value="PAS domain"/>
    <property type="match status" value="1"/>
</dbReference>
<evidence type="ECO:0000313" key="11">
    <source>
        <dbReference type="EMBL" id="PJF46748.1"/>
    </source>
</evidence>
<gene>
    <name evidence="11" type="ORF">CUN48_12215</name>
</gene>
<proteinExistence type="predicted"/>
<dbReference type="InterPro" id="IPR000700">
    <property type="entry name" value="PAS-assoc_C"/>
</dbReference>
<dbReference type="FunFam" id="1.10.287.130:FF:000001">
    <property type="entry name" value="Two-component sensor histidine kinase"/>
    <property type="match status" value="1"/>
</dbReference>
<keyword evidence="3" id="KW-0597">Phosphoprotein</keyword>
<dbReference type="SMART" id="SM00388">
    <property type="entry name" value="HisKA"/>
    <property type="match status" value="1"/>
</dbReference>
<dbReference type="InterPro" id="IPR013767">
    <property type="entry name" value="PAS_fold"/>
</dbReference>
<dbReference type="PANTHER" id="PTHR43547:SF2">
    <property type="entry name" value="HYBRID SIGNAL TRANSDUCTION HISTIDINE KINASE C"/>
    <property type="match status" value="1"/>
</dbReference>
<protein>
    <recommendedName>
        <fullName evidence="2">histidine kinase</fullName>
        <ecNumber evidence="2">2.7.13.3</ecNumber>
    </recommendedName>
</protein>
<dbReference type="EC" id="2.7.13.3" evidence="2"/>
<sequence>MLPDYRVRQRDYLLEISRALTSRLNLSEVLRLILQQATDMLNGQAALIALVEPDARYTIRQSYGIPQPLLDQLRPILQRTENVDEAVTALERNLVAIAESVGLGFWEVVSLPLKVEGDEFLGALYVFRIRGGGFSRDDRRILQSFADQAAIAVNNARLYEQLTHEKRRLDAILEFSADGVVIMDGAHRIQMFNRAMSNLIGVPAAEAIGKKFEEVLVLKNKRAGTTLEEAEAKGWPMVGTSPTLFVEGDLQRRGGGVISVEITFAALLNREGRLVNIIADVHDLTRFRAAEEMKATFISAVSHELKTPVALIKGYASTLRRADAQWDEATVRESLKVIEEEADHLAELIENLLDASRAQAGNFKLTPVELDIDDLVVRVAKKFEAQTRSHKVIADIASDMPLVFADEARITQVLSNLISNAVKYSPPGSEIRITGRATPNEVIITVADQGIGVPPEERSKIFERFYRSENAIRRGTPGAGLGLYLSKAIVEAHGGRIWVEGNDDGQPGSRFSFSLPRAA</sequence>
<dbReference type="SUPFAM" id="SSF55781">
    <property type="entry name" value="GAF domain-like"/>
    <property type="match status" value="1"/>
</dbReference>
<dbReference type="PRINTS" id="PR00344">
    <property type="entry name" value="BCTRLSENSOR"/>
</dbReference>
<dbReference type="PROSITE" id="PS50112">
    <property type="entry name" value="PAS"/>
    <property type="match status" value="1"/>
</dbReference>
<evidence type="ECO:0000256" key="2">
    <source>
        <dbReference type="ARBA" id="ARBA00012438"/>
    </source>
</evidence>
<accession>A0A2M8QAA9</accession>
<name>A0A2M8QAA9_9CHLR</name>
<dbReference type="InterPro" id="IPR003594">
    <property type="entry name" value="HATPase_dom"/>
</dbReference>
<dbReference type="InterPro" id="IPR036890">
    <property type="entry name" value="HATPase_C_sf"/>
</dbReference>
<dbReference type="SMART" id="SM00091">
    <property type="entry name" value="PAS"/>
    <property type="match status" value="1"/>
</dbReference>
<dbReference type="InterPro" id="IPR003661">
    <property type="entry name" value="HisK_dim/P_dom"/>
</dbReference>
<dbReference type="SMART" id="SM00387">
    <property type="entry name" value="HATPase_c"/>
    <property type="match status" value="1"/>
</dbReference>
<dbReference type="NCBIfam" id="TIGR00229">
    <property type="entry name" value="sensory_box"/>
    <property type="match status" value="1"/>
</dbReference>
<dbReference type="SUPFAM" id="SSF55785">
    <property type="entry name" value="PYP-like sensor domain (PAS domain)"/>
    <property type="match status" value="1"/>
</dbReference>
<dbReference type="InterPro" id="IPR035965">
    <property type="entry name" value="PAS-like_dom_sf"/>
</dbReference>
<comment type="catalytic activity">
    <reaction evidence="1">
        <text>ATP + protein L-histidine = ADP + protein N-phospho-L-histidine.</text>
        <dbReference type="EC" id="2.7.13.3"/>
    </reaction>
</comment>
<dbReference type="Proteomes" id="UP000230790">
    <property type="component" value="Unassembled WGS sequence"/>
</dbReference>
<dbReference type="InterPro" id="IPR036097">
    <property type="entry name" value="HisK_dim/P_sf"/>
</dbReference>
<evidence type="ECO:0000256" key="3">
    <source>
        <dbReference type="ARBA" id="ARBA00022553"/>
    </source>
</evidence>
<evidence type="ECO:0000256" key="6">
    <source>
        <dbReference type="ARBA" id="ARBA00023012"/>
    </source>
</evidence>
<evidence type="ECO:0000313" key="12">
    <source>
        <dbReference type="Proteomes" id="UP000230790"/>
    </source>
</evidence>
<dbReference type="CDD" id="cd00082">
    <property type="entry name" value="HisKA"/>
    <property type="match status" value="1"/>
</dbReference>
<reference evidence="11 12" key="1">
    <citation type="submission" date="2017-11" db="EMBL/GenBank/DDBJ databases">
        <title>Evolution of Phototrophy in the Chloroflexi Phylum Driven by Horizontal Gene Transfer.</title>
        <authorList>
            <person name="Ward L.M."/>
            <person name="Hemp J."/>
            <person name="Shih P.M."/>
            <person name="Mcglynn S.E."/>
            <person name="Fischer W."/>
        </authorList>
    </citation>
    <scope>NUCLEOTIDE SEQUENCE [LARGE SCALE GENOMIC DNA]</scope>
    <source>
        <strain evidence="11">JP3_7</strain>
    </source>
</reference>
<dbReference type="InterPro" id="IPR003018">
    <property type="entry name" value="GAF"/>
</dbReference>
<organism evidence="11 12">
    <name type="scientific">Candidatus Thermofonsia Clade 3 bacterium</name>
    <dbReference type="NCBI Taxonomy" id="2364212"/>
    <lineage>
        <taxon>Bacteria</taxon>
        <taxon>Bacillati</taxon>
        <taxon>Chloroflexota</taxon>
        <taxon>Candidatus Thermofontia</taxon>
        <taxon>Candidatus Thermofonsia Clade 3</taxon>
    </lineage>
</organism>
<dbReference type="Gene3D" id="3.30.450.40">
    <property type="match status" value="1"/>
</dbReference>
<keyword evidence="4" id="KW-0808">Transferase</keyword>
<dbReference type="Pfam" id="PF02518">
    <property type="entry name" value="HATPase_c"/>
    <property type="match status" value="1"/>
</dbReference>
<dbReference type="SMART" id="SM00065">
    <property type="entry name" value="GAF"/>
    <property type="match status" value="1"/>
</dbReference>
<dbReference type="SUPFAM" id="SSF55874">
    <property type="entry name" value="ATPase domain of HSP90 chaperone/DNA topoisomerase II/histidine kinase"/>
    <property type="match status" value="1"/>
</dbReference>
<dbReference type="InterPro" id="IPR004358">
    <property type="entry name" value="Sig_transdc_His_kin-like_C"/>
</dbReference>